<dbReference type="Proteomes" id="UP000054097">
    <property type="component" value="Unassembled WGS sequence"/>
</dbReference>
<dbReference type="Pfam" id="PF00675">
    <property type="entry name" value="Peptidase_M16"/>
    <property type="match status" value="1"/>
</dbReference>
<name>A0A0C3BJB3_SERVB</name>
<dbReference type="HOGENOM" id="CLU_004639_1_2_1"/>
<evidence type="ECO:0000256" key="6">
    <source>
        <dbReference type="ARBA" id="ARBA00023049"/>
    </source>
</evidence>
<evidence type="ECO:0000259" key="10">
    <source>
        <dbReference type="Pfam" id="PF05193"/>
    </source>
</evidence>
<evidence type="ECO:0000313" key="13">
    <source>
        <dbReference type="EMBL" id="KIM32159.1"/>
    </source>
</evidence>
<keyword evidence="5" id="KW-0862">Zinc</keyword>
<feature type="domain" description="Peptidase M16 C-terminal" evidence="10">
    <location>
        <begin position="209"/>
        <end position="371"/>
    </location>
</feature>
<evidence type="ECO:0000256" key="4">
    <source>
        <dbReference type="ARBA" id="ARBA00022801"/>
    </source>
</evidence>
<evidence type="ECO:0000256" key="7">
    <source>
        <dbReference type="SAM" id="Coils"/>
    </source>
</evidence>
<dbReference type="Pfam" id="PF16187">
    <property type="entry name" value="Peptidase_M16_M"/>
    <property type="match status" value="1"/>
</dbReference>
<keyword evidence="6" id="KW-0482">Metalloprotease</keyword>
<dbReference type="EMBL" id="KN824280">
    <property type="protein sequence ID" value="KIM32159.1"/>
    <property type="molecule type" value="Genomic_DNA"/>
</dbReference>
<evidence type="ECO:0000259" key="11">
    <source>
        <dbReference type="Pfam" id="PF16187"/>
    </source>
</evidence>
<evidence type="ECO:0000256" key="5">
    <source>
        <dbReference type="ARBA" id="ARBA00022833"/>
    </source>
</evidence>
<evidence type="ECO:0000256" key="3">
    <source>
        <dbReference type="ARBA" id="ARBA00022723"/>
    </source>
</evidence>
<evidence type="ECO:0000256" key="8">
    <source>
        <dbReference type="SAM" id="MobiDB-lite"/>
    </source>
</evidence>
<organism evidence="13 14">
    <name type="scientific">Serendipita vermifera MAFF 305830</name>
    <dbReference type="NCBI Taxonomy" id="933852"/>
    <lineage>
        <taxon>Eukaryota</taxon>
        <taxon>Fungi</taxon>
        <taxon>Dikarya</taxon>
        <taxon>Basidiomycota</taxon>
        <taxon>Agaricomycotina</taxon>
        <taxon>Agaricomycetes</taxon>
        <taxon>Sebacinales</taxon>
        <taxon>Serendipitaceae</taxon>
        <taxon>Serendipita</taxon>
    </lineage>
</organism>
<dbReference type="InterPro" id="IPR054734">
    <property type="entry name" value="PqqF-like_C_4"/>
</dbReference>
<reference evidence="13 14" key="1">
    <citation type="submission" date="2014-04" db="EMBL/GenBank/DDBJ databases">
        <authorList>
            <consortium name="DOE Joint Genome Institute"/>
            <person name="Kuo A."/>
            <person name="Zuccaro A."/>
            <person name="Kohler A."/>
            <person name="Nagy L.G."/>
            <person name="Floudas D."/>
            <person name="Copeland A."/>
            <person name="Barry K.W."/>
            <person name="Cichocki N."/>
            <person name="Veneault-Fourrey C."/>
            <person name="LaButti K."/>
            <person name="Lindquist E.A."/>
            <person name="Lipzen A."/>
            <person name="Lundell T."/>
            <person name="Morin E."/>
            <person name="Murat C."/>
            <person name="Sun H."/>
            <person name="Tunlid A."/>
            <person name="Henrissat B."/>
            <person name="Grigoriev I.V."/>
            <person name="Hibbett D.S."/>
            <person name="Martin F."/>
            <person name="Nordberg H.P."/>
            <person name="Cantor M.N."/>
            <person name="Hua S.X."/>
        </authorList>
    </citation>
    <scope>NUCLEOTIDE SEQUENCE [LARGE SCALE GENOMIC DNA]</scope>
    <source>
        <strain evidence="13 14">MAFF 305830</strain>
    </source>
</reference>
<dbReference type="PANTHER" id="PTHR43690:SF18">
    <property type="entry name" value="INSULIN-DEGRADING ENZYME-RELATED"/>
    <property type="match status" value="1"/>
</dbReference>
<dbReference type="STRING" id="933852.A0A0C3BJB3"/>
<dbReference type="SUPFAM" id="SSF63411">
    <property type="entry name" value="LuxS/MPP-like metallohydrolase"/>
    <property type="match status" value="4"/>
</dbReference>
<feature type="domain" description="Peptidase M16 middle/third" evidence="11">
    <location>
        <begin position="391"/>
        <end position="694"/>
    </location>
</feature>
<feature type="domain" description="Peptidase M16 N-terminal" evidence="9">
    <location>
        <begin position="47"/>
        <end position="180"/>
    </location>
</feature>
<keyword evidence="14" id="KW-1185">Reference proteome</keyword>
<comment type="similarity">
    <text evidence="1">Belongs to the peptidase M16 family.</text>
</comment>
<dbReference type="Pfam" id="PF22456">
    <property type="entry name" value="PqqF-like_C_4"/>
    <property type="match status" value="1"/>
</dbReference>
<keyword evidence="2" id="KW-0645">Protease</keyword>
<dbReference type="PANTHER" id="PTHR43690">
    <property type="entry name" value="NARDILYSIN"/>
    <property type="match status" value="1"/>
</dbReference>
<dbReference type="InterPro" id="IPR032632">
    <property type="entry name" value="Peptidase_M16_M"/>
</dbReference>
<dbReference type="GO" id="GO:0008237">
    <property type="term" value="F:metallopeptidase activity"/>
    <property type="evidence" value="ECO:0007669"/>
    <property type="project" value="UniProtKB-KW"/>
</dbReference>
<dbReference type="InterPro" id="IPR011249">
    <property type="entry name" value="Metalloenz_LuxS/M16"/>
</dbReference>
<feature type="region of interest" description="Disordered" evidence="8">
    <location>
        <begin position="516"/>
        <end position="536"/>
    </location>
</feature>
<gene>
    <name evidence="13" type="ORF">M408DRAFT_214809</name>
</gene>
<keyword evidence="7" id="KW-0175">Coiled coil</keyword>
<dbReference type="OrthoDB" id="952271at2759"/>
<dbReference type="InterPro" id="IPR050626">
    <property type="entry name" value="Peptidase_M16"/>
</dbReference>
<proteinExistence type="inferred from homology"/>
<evidence type="ECO:0008006" key="15">
    <source>
        <dbReference type="Google" id="ProtNLM"/>
    </source>
</evidence>
<sequence>MGQPKGQYPPYGSASAQYNGYSVIEMDKPESDNRIYASMQLTNGLEVLLIHDPSTAHAAAALTVGVGYFNDPDDMPGLAHLCEHVLPRSSNESDHFFKYIRNYAGSANSFTFADCTSYYFSLGANTGHFDEAVQRFSACFQNVQIKDDCVTSELSAVDGEYESNSQSDFHRIFELFKTQTLPKHPWSKFGIGNEKSLTQDGRKSGKVLASDLYKWWKKHYSASIMGLVVLSYEPMEHLADLVKNNFSNIPTSDTPLSVATIPWGPEQHGRITFAKTNKNTSTIEVSFCLPDQDDLYESKPAIFVSRLIKHRGPNSLYSQLKESGWIVRLFSDPYQPARGFSFFPIKAELTSRGLECYPLVLDTIYGYLRFLSHSDLSGLFEEFKALQNVRFNYSEKPEAKSSVNHLSKLLLTKWPKERLLKGPTGVWKQDNDALHGMLVTCLAPKAASVILSSSNLALISKTGPWMKETWYGTEYMGNSSSPEVSQNATAPNITQRTSLPSLNRFIPTELSLKSISQLPDTENSPPPLEESGLEPLHSSNKSTIWFKRDVDSHLPKGYIGVFIRSPVARRSDPDDDPAVNTIMTKLVEMIVGNALAVEFYDALEAGLRFALIYDDDGNLILQTSGYTDKMLSLLEQLLRKLTSYVISEQSFLTYKAELTQGYHNQQLDSPLLLSHRMITYGLRNFEWTPEEMEKAIKNPNAITLEKLQIHLKKLLGPTRTKILVVGNFNESDARDVQESVDGILKSTDEPDPEDIVTRIPTRENWVFFQSVANKEERDHAVGYYLQIIPSASNRIKTYATLLLFAMLVDYPFYEQLRMNERLGYEVLSAPLIHKSVVGMLFTVQGRQPTTVIEARIDNFLEGFKEYLNGKDISETRSTLVQKLEEKAENMEKRSAQLATFILGNSSGCCLSIPRHSSPSVKQLLQSGSNEEELIDTVKSLAEEDIVKFYENYIRPTSTSRAKLSIHAQSNVADRVPSTADSSHYAVIQDLKQFKQKQDAAAA</sequence>
<keyword evidence="3" id="KW-0479">Metal-binding</keyword>
<feature type="domain" description="Coenzyme PQQ synthesis protein F-like C-terminal lobe" evidence="12">
    <location>
        <begin position="803"/>
        <end position="897"/>
    </location>
</feature>
<keyword evidence="4" id="KW-0378">Hydrolase</keyword>
<dbReference type="GO" id="GO:0046872">
    <property type="term" value="F:metal ion binding"/>
    <property type="evidence" value="ECO:0007669"/>
    <property type="project" value="UniProtKB-KW"/>
</dbReference>
<evidence type="ECO:0000256" key="1">
    <source>
        <dbReference type="ARBA" id="ARBA00007261"/>
    </source>
</evidence>
<evidence type="ECO:0000256" key="2">
    <source>
        <dbReference type="ARBA" id="ARBA00022670"/>
    </source>
</evidence>
<evidence type="ECO:0000259" key="9">
    <source>
        <dbReference type="Pfam" id="PF00675"/>
    </source>
</evidence>
<dbReference type="AlphaFoldDB" id="A0A0C3BJB3"/>
<evidence type="ECO:0000259" key="12">
    <source>
        <dbReference type="Pfam" id="PF22456"/>
    </source>
</evidence>
<feature type="coiled-coil region" evidence="7">
    <location>
        <begin position="873"/>
        <end position="900"/>
    </location>
</feature>
<evidence type="ECO:0000313" key="14">
    <source>
        <dbReference type="Proteomes" id="UP000054097"/>
    </source>
</evidence>
<reference evidence="14" key="2">
    <citation type="submission" date="2015-01" db="EMBL/GenBank/DDBJ databases">
        <title>Evolutionary Origins and Diversification of the Mycorrhizal Mutualists.</title>
        <authorList>
            <consortium name="DOE Joint Genome Institute"/>
            <consortium name="Mycorrhizal Genomics Consortium"/>
            <person name="Kohler A."/>
            <person name="Kuo A."/>
            <person name="Nagy L.G."/>
            <person name="Floudas D."/>
            <person name="Copeland A."/>
            <person name="Barry K.W."/>
            <person name="Cichocki N."/>
            <person name="Veneault-Fourrey C."/>
            <person name="LaButti K."/>
            <person name="Lindquist E.A."/>
            <person name="Lipzen A."/>
            <person name="Lundell T."/>
            <person name="Morin E."/>
            <person name="Murat C."/>
            <person name="Riley R."/>
            <person name="Ohm R."/>
            <person name="Sun H."/>
            <person name="Tunlid A."/>
            <person name="Henrissat B."/>
            <person name="Grigoriev I.V."/>
            <person name="Hibbett D.S."/>
            <person name="Martin F."/>
        </authorList>
    </citation>
    <scope>NUCLEOTIDE SEQUENCE [LARGE SCALE GENOMIC DNA]</scope>
    <source>
        <strain evidence="14">MAFF 305830</strain>
    </source>
</reference>
<dbReference type="InterPro" id="IPR011765">
    <property type="entry name" value="Pept_M16_N"/>
</dbReference>
<accession>A0A0C3BJB3</accession>
<dbReference type="Pfam" id="PF05193">
    <property type="entry name" value="Peptidase_M16_C"/>
    <property type="match status" value="1"/>
</dbReference>
<dbReference type="GO" id="GO:0006508">
    <property type="term" value="P:proteolysis"/>
    <property type="evidence" value="ECO:0007669"/>
    <property type="project" value="UniProtKB-KW"/>
</dbReference>
<dbReference type="InterPro" id="IPR007863">
    <property type="entry name" value="Peptidase_M16_C"/>
</dbReference>
<protein>
    <recommendedName>
        <fullName evidence="15">Peptidase M16 N-terminal domain-containing protein</fullName>
    </recommendedName>
</protein>
<dbReference type="Gene3D" id="3.30.830.10">
    <property type="entry name" value="Metalloenzyme, LuxS/M16 peptidase-like"/>
    <property type="match status" value="4"/>
</dbReference>